<dbReference type="RefSeq" id="WP_196603420.1">
    <property type="nucleotide sequence ID" value="NZ_CP116940.1"/>
</dbReference>
<keyword evidence="2" id="KW-0812">Transmembrane</keyword>
<keyword evidence="2" id="KW-1133">Transmembrane helix</keyword>
<evidence type="ECO:0000256" key="1">
    <source>
        <dbReference type="SAM" id="MobiDB-lite"/>
    </source>
</evidence>
<feature type="region of interest" description="Disordered" evidence="1">
    <location>
        <begin position="66"/>
        <end position="86"/>
    </location>
</feature>
<evidence type="ECO:0000313" key="4">
    <source>
        <dbReference type="Proteomes" id="UP001239167"/>
    </source>
</evidence>
<organism evidence="3 4">
    <name type="scientific">Pectinatus haikarae</name>
    <dbReference type="NCBI Taxonomy" id="349096"/>
    <lineage>
        <taxon>Bacteria</taxon>
        <taxon>Bacillati</taxon>
        <taxon>Bacillota</taxon>
        <taxon>Negativicutes</taxon>
        <taxon>Selenomonadales</taxon>
        <taxon>Selenomonadaceae</taxon>
        <taxon>Pectinatus</taxon>
    </lineage>
</organism>
<sequence>MKNIQKYMIEAITGAFMLLFLFWSVGYFANALYGTKFDIKSCWDGFTTLGGAGVLAMVKYIMDSWKNSSDGDKPYERKDKNDNNSN</sequence>
<evidence type="ECO:0000313" key="3">
    <source>
        <dbReference type="EMBL" id="MDQ0204058.1"/>
    </source>
</evidence>
<name>A0ABT9Y8U4_9FIRM</name>
<feature type="transmembrane region" description="Helical" evidence="2">
    <location>
        <begin position="12"/>
        <end position="33"/>
    </location>
</feature>
<comment type="caution">
    <text evidence="3">The sequence shown here is derived from an EMBL/GenBank/DDBJ whole genome shotgun (WGS) entry which is preliminary data.</text>
</comment>
<proteinExistence type="predicted"/>
<evidence type="ECO:0000256" key="2">
    <source>
        <dbReference type="SAM" id="Phobius"/>
    </source>
</evidence>
<protein>
    <submittedName>
        <fullName evidence="3">Uncharacterized protein</fullName>
    </submittedName>
</protein>
<dbReference type="Proteomes" id="UP001239167">
    <property type="component" value="Unassembled WGS sequence"/>
</dbReference>
<feature type="compositionally biased region" description="Basic and acidic residues" evidence="1">
    <location>
        <begin position="69"/>
        <end position="86"/>
    </location>
</feature>
<accession>A0ABT9Y8U4</accession>
<reference evidence="3 4" key="1">
    <citation type="submission" date="2023-07" db="EMBL/GenBank/DDBJ databases">
        <title>Genomic Encyclopedia of Type Strains, Phase IV (KMG-IV): sequencing the most valuable type-strain genomes for metagenomic binning, comparative biology and taxonomic classification.</title>
        <authorList>
            <person name="Goeker M."/>
        </authorList>
    </citation>
    <scope>NUCLEOTIDE SEQUENCE [LARGE SCALE GENOMIC DNA]</scope>
    <source>
        <strain evidence="3 4">DSM 16980</strain>
    </source>
</reference>
<keyword evidence="2" id="KW-0472">Membrane</keyword>
<keyword evidence="4" id="KW-1185">Reference proteome</keyword>
<gene>
    <name evidence="3" type="ORF">J2S01_001780</name>
</gene>
<dbReference type="EMBL" id="JAUSUE010000012">
    <property type="protein sequence ID" value="MDQ0204058.1"/>
    <property type="molecule type" value="Genomic_DNA"/>
</dbReference>